<evidence type="ECO:0000313" key="8">
    <source>
        <dbReference type="EMBL" id="WBW73142.1"/>
    </source>
</evidence>
<dbReference type="InterPro" id="IPR000651">
    <property type="entry name" value="Ras-like_Gua-exchang_fac_N"/>
</dbReference>
<dbReference type="EMBL" id="CP115612">
    <property type="protein sequence ID" value="WBW73142.1"/>
    <property type="molecule type" value="Genomic_DNA"/>
</dbReference>
<dbReference type="InterPro" id="IPR036964">
    <property type="entry name" value="RASGEF_cat_dom_sf"/>
</dbReference>
<dbReference type="Pfam" id="PF00618">
    <property type="entry name" value="RasGEF_N"/>
    <property type="match status" value="1"/>
</dbReference>
<evidence type="ECO:0000256" key="3">
    <source>
        <dbReference type="PROSITE-ProRule" id="PRU00168"/>
    </source>
</evidence>
<keyword evidence="1 4" id="KW-0728">SH3 domain</keyword>
<keyword evidence="2 3" id="KW-0344">Guanine-nucleotide releasing factor</keyword>
<feature type="domain" description="N-terminal Ras-GEF" evidence="7">
    <location>
        <begin position="480"/>
        <end position="611"/>
    </location>
</feature>
<feature type="domain" description="Ras-GEF" evidence="6">
    <location>
        <begin position="654"/>
        <end position="885"/>
    </location>
</feature>
<dbReference type="Gene3D" id="1.10.840.10">
    <property type="entry name" value="Ras guanine-nucleotide exchange factors catalytic domain"/>
    <property type="match status" value="1"/>
</dbReference>
<evidence type="ECO:0000256" key="4">
    <source>
        <dbReference type="PROSITE-ProRule" id="PRU00192"/>
    </source>
</evidence>
<dbReference type="KEGG" id="som:SOMG_02978"/>
<dbReference type="InterPro" id="IPR008937">
    <property type="entry name" value="Ras-like_GEF"/>
</dbReference>
<dbReference type="CDD" id="cd00155">
    <property type="entry name" value="RasGEF"/>
    <property type="match status" value="1"/>
</dbReference>
<dbReference type="GO" id="GO:0005886">
    <property type="term" value="C:plasma membrane"/>
    <property type="evidence" value="ECO:0007669"/>
    <property type="project" value="TreeGrafter"/>
</dbReference>
<dbReference type="GeneID" id="80876458"/>
<dbReference type="CDD" id="cd00174">
    <property type="entry name" value="SH3"/>
    <property type="match status" value="1"/>
</dbReference>
<evidence type="ECO:0000313" key="9">
    <source>
        <dbReference type="Proteomes" id="UP001212411"/>
    </source>
</evidence>
<dbReference type="Proteomes" id="UP001212411">
    <property type="component" value="Chromosome 2"/>
</dbReference>
<dbReference type="PROSITE" id="PS50009">
    <property type="entry name" value="RASGEF_CAT"/>
    <property type="match status" value="1"/>
</dbReference>
<dbReference type="SUPFAM" id="SSF50044">
    <property type="entry name" value="SH3-domain"/>
    <property type="match status" value="1"/>
</dbReference>
<dbReference type="PROSITE" id="PS00720">
    <property type="entry name" value="RASGEF"/>
    <property type="match status" value="1"/>
</dbReference>
<dbReference type="SUPFAM" id="SSF48366">
    <property type="entry name" value="Ras GEF"/>
    <property type="match status" value="1"/>
</dbReference>
<dbReference type="InterPro" id="IPR001452">
    <property type="entry name" value="SH3_domain"/>
</dbReference>
<sequence length="902" mass="103517">MGIQAIARQDYLQNSEPSQLSFHTGDTIIVVNILENGWCDGICSQRRGWFPLSYIDILGFQGPSSKRSSIYSEPGSLNDSKSVLDFPPLPEDESVKKSSPAKDSNSVYQAMLRPLLRNVLEYVALIRKSVYFRHPEVLQNALDAVRKEALTILVRLGSLVNEQCALTKELLYIFSMLEKLLVLSKRKNMYKNSCIQFTQLLKALACVFVNYVKKQKDPSSKISKEAKDVCFLPSSRSLMSPPFHLLQDKSLPLCTTTYVAIISLTHQANTSLTATPFWQETQPQQLESILQSISKGKRCAKEYSDNVLDSFGDILKSLKRVHSAFQKVDYTAFDVSVPSITIHEIYFTLDTYSTKISNLFVSAIEIEQAFDEVINNNGNIQTLTPHLLLLETNMQEVKNILLYLTERFLFLSFEHRYLTRFINELESVENKELESMDMDDITWYDSKGFAQYIFKQKAIKPKSMRNWLFLYWSNTTLYNNDGKIRFASLASILNNIVRVDIDNTLFIRSFLSTHASIISSSDLFSILSSHYLFHSQSRNVTDGTDATVINRSRKKIIDVILTWLESYFIEGLGNVHTILFLTNAYKFCEEYMVPSFPPSLELLQQISKMLKNPSTKLVRPLMNSFEMQDPEDNTAISCPLNDNNVEDNSLLLFPPDEIAKQLCLIEFRTFTNIPAIHFLSKVWSNLKNIAAEESGTVYYISNQLVNFVAETIVRQRDLRKRTHYLGFFIQVSHCLFKYNNFASLFSIISALNSAPVHRLKKTWSNLNSKYSILFDTLNSLTNASKNFSQYRECLERCSFPSVPFLGVYFTDLTFLKSGNKDTNKNLINFDKRMKAAKILNEIQQFQAVTYKFDAMNDVQELVHELVSKERNPDIIYDESLLSEPRETEDQTIRRLLVDSGIF</sequence>
<evidence type="ECO:0000259" key="6">
    <source>
        <dbReference type="PROSITE" id="PS50009"/>
    </source>
</evidence>
<dbReference type="SMART" id="SM00229">
    <property type="entry name" value="RasGEFN"/>
    <property type="match status" value="1"/>
</dbReference>
<gene>
    <name evidence="8" type="primary">ste6</name>
    <name evidence="8" type="ORF">SOMG_02978</name>
</gene>
<dbReference type="Gene3D" id="2.30.30.40">
    <property type="entry name" value="SH3 Domains"/>
    <property type="match status" value="1"/>
</dbReference>
<name>A0AAF0AW40_9SCHI</name>
<dbReference type="PROSITE" id="PS50212">
    <property type="entry name" value="RASGEF_NTER"/>
    <property type="match status" value="1"/>
</dbReference>
<dbReference type="GO" id="GO:0007265">
    <property type="term" value="P:Ras protein signal transduction"/>
    <property type="evidence" value="ECO:0007669"/>
    <property type="project" value="TreeGrafter"/>
</dbReference>
<dbReference type="InterPro" id="IPR023578">
    <property type="entry name" value="Ras_GEF_dom_sf"/>
</dbReference>
<dbReference type="Pfam" id="PF00018">
    <property type="entry name" value="SH3_1"/>
    <property type="match status" value="1"/>
</dbReference>
<dbReference type="PROSITE" id="PS50002">
    <property type="entry name" value="SH3"/>
    <property type="match status" value="1"/>
</dbReference>
<dbReference type="Pfam" id="PF00617">
    <property type="entry name" value="RasGEF"/>
    <property type="match status" value="1"/>
</dbReference>
<dbReference type="PANTHER" id="PTHR23113">
    <property type="entry name" value="GUANINE NUCLEOTIDE EXCHANGE FACTOR"/>
    <property type="match status" value="1"/>
</dbReference>
<dbReference type="Gene3D" id="1.20.870.10">
    <property type="entry name" value="Son of sevenless (SoS) protein Chain: S domain 1"/>
    <property type="match status" value="1"/>
</dbReference>
<organism evidence="8 9">
    <name type="scientific">Schizosaccharomyces osmophilus</name>
    <dbReference type="NCBI Taxonomy" id="2545709"/>
    <lineage>
        <taxon>Eukaryota</taxon>
        <taxon>Fungi</taxon>
        <taxon>Dikarya</taxon>
        <taxon>Ascomycota</taxon>
        <taxon>Taphrinomycotina</taxon>
        <taxon>Schizosaccharomycetes</taxon>
        <taxon>Schizosaccharomycetales</taxon>
        <taxon>Schizosaccharomycetaceae</taxon>
        <taxon>Schizosaccharomyces</taxon>
    </lineage>
</organism>
<proteinExistence type="predicted"/>
<feature type="domain" description="SH3" evidence="5">
    <location>
        <begin position="1"/>
        <end position="60"/>
    </location>
</feature>
<dbReference type="InterPro" id="IPR001895">
    <property type="entry name" value="RASGEF_cat_dom"/>
</dbReference>
<evidence type="ECO:0000256" key="2">
    <source>
        <dbReference type="ARBA" id="ARBA00022658"/>
    </source>
</evidence>
<dbReference type="RefSeq" id="XP_056037385.1">
    <property type="nucleotide sequence ID" value="XM_056181769.1"/>
</dbReference>
<reference evidence="8 9" key="1">
    <citation type="journal article" date="2023" name="G3 (Bethesda)">
        <title>A high-quality reference genome for the fission yeast Schizosaccharomyces osmophilus.</title>
        <authorList>
            <person name="Jia G.S."/>
            <person name="Zhang W.C."/>
            <person name="Liang Y."/>
            <person name="Liu X.H."/>
            <person name="Rhind N."/>
            <person name="Pidoux A."/>
            <person name="Brysch-Herzberg M."/>
            <person name="Du L.L."/>
        </authorList>
    </citation>
    <scope>NUCLEOTIDE SEQUENCE [LARGE SCALE GENOMIC DNA]</scope>
    <source>
        <strain evidence="8 9">CBS 15793</strain>
    </source>
</reference>
<accession>A0AAF0AW40</accession>
<keyword evidence="9" id="KW-1185">Reference proteome</keyword>
<dbReference type="AlphaFoldDB" id="A0AAF0AW40"/>
<dbReference type="InterPro" id="IPR019804">
    <property type="entry name" value="Ras_G-nucl-exch_fac_CS"/>
</dbReference>
<protein>
    <submittedName>
        <fullName evidence="8">Ras GEF Ste6</fullName>
    </submittedName>
</protein>
<evidence type="ECO:0000259" key="5">
    <source>
        <dbReference type="PROSITE" id="PS50002"/>
    </source>
</evidence>
<evidence type="ECO:0000259" key="7">
    <source>
        <dbReference type="PROSITE" id="PS50212"/>
    </source>
</evidence>
<dbReference type="InterPro" id="IPR036028">
    <property type="entry name" value="SH3-like_dom_sf"/>
</dbReference>
<dbReference type="GO" id="GO:0005085">
    <property type="term" value="F:guanyl-nucleotide exchange factor activity"/>
    <property type="evidence" value="ECO:0007669"/>
    <property type="project" value="UniProtKB-KW"/>
</dbReference>
<dbReference type="PANTHER" id="PTHR23113:SF368">
    <property type="entry name" value="CELL DIVISION CONTROL PROTEIN 25"/>
    <property type="match status" value="1"/>
</dbReference>
<dbReference type="SMART" id="SM00326">
    <property type="entry name" value="SH3"/>
    <property type="match status" value="1"/>
</dbReference>
<dbReference type="SMART" id="SM00147">
    <property type="entry name" value="RasGEF"/>
    <property type="match status" value="1"/>
</dbReference>
<evidence type="ECO:0000256" key="1">
    <source>
        <dbReference type="ARBA" id="ARBA00022443"/>
    </source>
</evidence>